<proteinExistence type="predicted"/>
<accession>A0A5B7I6R1</accession>
<evidence type="ECO:0000313" key="3">
    <source>
        <dbReference type="Proteomes" id="UP000324222"/>
    </source>
</evidence>
<evidence type="ECO:0000313" key="2">
    <source>
        <dbReference type="EMBL" id="MPC76548.1"/>
    </source>
</evidence>
<evidence type="ECO:0000256" key="1">
    <source>
        <dbReference type="SAM" id="SignalP"/>
    </source>
</evidence>
<keyword evidence="3" id="KW-1185">Reference proteome</keyword>
<protein>
    <recommendedName>
        <fullName evidence="4">Secreted protein</fullName>
    </recommendedName>
</protein>
<evidence type="ECO:0008006" key="4">
    <source>
        <dbReference type="Google" id="ProtNLM"/>
    </source>
</evidence>
<name>A0A5B7I6R1_PORTR</name>
<gene>
    <name evidence="2" type="ORF">E2C01_070965</name>
</gene>
<dbReference type="AlphaFoldDB" id="A0A5B7I6R1"/>
<comment type="caution">
    <text evidence="2">The sequence shown here is derived from an EMBL/GenBank/DDBJ whole genome shotgun (WGS) entry which is preliminary data.</text>
</comment>
<sequence>MRIDLALWIITLWPPSWRQQLRVAGTGTRQSAEWSTGAAGLVQQPPGGQAGPHLRGPFLLMGRPQHKRLGLMFRLLLCSSAFFYDVLQFLGHLMVDGGHFIHI</sequence>
<organism evidence="2 3">
    <name type="scientific">Portunus trituberculatus</name>
    <name type="common">Swimming crab</name>
    <name type="synonym">Neptunus trituberculatus</name>
    <dbReference type="NCBI Taxonomy" id="210409"/>
    <lineage>
        <taxon>Eukaryota</taxon>
        <taxon>Metazoa</taxon>
        <taxon>Ecdysozoa</taxon>
        <taxon>Arthropoda</taxon>
        <taxon>Crustacea</taxon>
        <taxon>Multicrustacea</taxon>
        <taxon>Malacostraca</taxon>
        <taxon>Eumalacostraca</taxon>
        <taxon>Eucarida</taxon>
        <taxon>Decapoda</taxon>
        <taxon>Pleocyemata</taxon>
        <taxon>Brachyura</taxon>
        <taxon>Eubrachyura</taxon>
        <taxon>Portunoidea</taxon>
        <taxon>Portunidae</taxon>
        <taxon>Portuninae</taxon>
        <taxon>Portunus</taxon>
    </lineage>
</organism>
<dbReference type="Proteomes" id="UP000324222">
    <property type="component" value="Unassembled WGS sequence"/>
</dbReference>
<reference evidence="2 3" key="1">
    <citation type="submission" date="2019-05" db="EMBL/GenBank/DDBJ databases">
        <title>Another draft genome of Portunus trituberculatus and its Hox gene families provides insights of decapod evolution.</title>
        <authorList>
            <person name="Jeong J.-H."/>
            <person name="Song I."/>
            <person name="Kim S."/>
            <person name="Choi T."/>
            <person name="Kim D."/>
            <person name="Ryu S."/>
            <person name="Kim W."/>
        </authorList>
    </citation>
    <scope>NUCLEOTIDE SEQUENCE [LARGE SCALE GENOMIC DNA]</scope>
    <source>
        <tissue evidence="2">Muscle</tissue>
    </source>
</reference>
<dbReference type="EMBL" id="VSRR010043615">
    <property type="protein sequence ID" value="MPC76548.1"/>
    <property type="molecule type" value="Genomic_DNA"/>
</dbReference>
<feature type="signal peptide" evidence="1">
    <location>
        <begin position="1"/>
        <end position="18"/>
    </location>
</feature>
<keyword evidence="1" id="KW-0732">Signal</keyword>
<feature type="chain" id="PRO_5022946338" description="Secreted protein" evidence="1">
    <location>
        <begin position="19"/>
        <end position="103"/>
    </location>
</feature>